<gene>
    <name evidence="2" type="ORF">LX32DRAFT_643926</name>
</gene>
<comment type="caution">
    <text evidence="2">The sequence shown here is derived from an EMBL/GenBank/DDBJ whole genome shotgun (WGS) entry which is preliminary data.</text>
</comment>
<protein>
    <submittedName>
        <fullName evidence="2">Uncharacterized protein</fullName>
    </submittedName>
</protein>
<evidence type="ECO:0000313" key="2">
    <source>
        <dbReference type="EMBL" id="KAK2024146.1"/>
    </source>
</evidence>
<reference evidence="2" key="1">
    <citation type="submission" date="2021-06" db="EMBL/GenBank/DDBJ databases">
        <title>Comparative genomics, transcriptomics and evolutionary studies reveal genomic signatures of adaptation to plant cell wall in hemibiotrophic fungi.</title>
        <authorList>
            <consortium name="DOE Joint Genome Institute"/>
            <person name="Baroncelli R."/>
            <person name="Diaz J.F."/>
            <person name="Benocci T."/>
            <person name="Peng M."/>
            <person name="Battaglia E."/>
            <person name="Haridas S."/>
            <person name="Andreopoulos W."/>
            <person name="Labutti K."/>
            <person name="Pangilinan J."/>
            <person name="Floch G.L."/>
            <person name="Makela M.R."/>
            <person name="Henrissat B."/>
            <person name="Grigoriev I.V."/>
            <person name="Crouch J.A."/>
            <person name="De Vries R.P."/>
            <person name="Sukno S.A."/>
            <person name="Thon M.R."/>
        </authorList>
    </citation>
    <scope>NUCLEOTIDE SEQUENCE</scope>
    <source>
        <strain evidence="2">MAFF235873</strain>
    </source>
</reference>
<dbReference type="AlphaFoldDB" id="A0AAD9LVV6"/>
<evidence type="ECO:0000313" key="3">
    <source>
        <dbReference type="Proteomes" id="UP001232148"/>
    </source>
</evidence>
<organism evidence="2 3">
    <name type="scientific">Colletotrichum zoysiae</name>
    <dbReference type="NCBI Taxonomy" id="1216348"/>
    <lineage>
        <taxon>Eukaryota</taxon>
        <taxon>Fungi</taxon>
        <taxon>Dikarya</taxon>
        <taxon>Ascomycota</taxon>
        <taxon>Pezizomycotina</taxon>
        <taxon>Sordariomycetes</taxon>
        <taxon>Hypocreomycetidae</taxon>
        <taxon>Glomerellales</taxon>
        <taxon>Glomerellaceae</taxon>
        <taxon>Colletotrichum</taxon>
        <taxon>Colletotrichum graminicola species complex</taxon>
    </lineage>
</organism>
<dbReference type="EMBL" id="MU842974">
    <property type="protein sequence ID" value="KAK2024146.1"/>
    <property type="molecule type" value="Genomic_DNA"/>
</dbReference>
<proteinExistence type="predicted"/>
<accession>A0AAD9LVV6</accession>
<name>A0AAD9LVV6_9PEZI</name>
<sequence length="91" mass="10217">MRHLSPVFLTDLDLTESLPIVSNRKQNVSRRLRLASRSIASPHLISGCHRDRLSIRPPPPTPDHDPGTQPAYSYAVLTPRPHGFLLSLRFA</sequence>
<keyword evidence="3" id="KW-1185">Reference proteome</keyword>
<feature type="region of interest" description="Disordered" evidence="1">
    <location>
        <begin position="49"/>
        <end position="70"/>
    </location>
</feature>
<dbReference type="Proteomes" id="UP001232148">
    <property type="component" value="Unassembled WGS sequence"/>
</dbReference>
<evidence type="ECO:0000256" key="1">
    <source>
        <dbReference type="SAM" id="MobiDB-lite"/>
    </source>
</evidence>